<dbReference type="AlphaFoldDB" id="B7P0I7"/>
<sequence>WGDPWFWEKLRLALPHNRTRLKPLNNDNLNTVAGKIEKEILRTV</sequence>
<evidence type="ECO:0000313" key="1">
    <source>
        <dbReference type="EMBL" id="ABK76303.1"/>
    </source>
</evidence>
<organism evidence="1">
    <name type="scientific">Mesobuthus eupeus</name>
    <name type="common">Lesser Asian scorpion</name>
    <name type="synonym">Buthus eupeus</name>
    <dbReference type="NCBI Taxonomy" id="34648"/>
    <lineage>
        <taxon>Eukaryota</taxon>
        <taxon>Metazoa</taxon>
        <taxon>Ecdysozoa</taxon>
        <taxon>Arthropoda</taxon>
        <taxon>Chelicerata</taxon>
        <taxon>Arachnida</taxon>
        <taxon>Scorpiones</taxon>
        <taxon>Buthida</taxon>
        <taxon>Buthoidea</taxon>
        <taxon>Buthidae</taxon>
        <taxon>Mesobuthus</taxon>
    </lineage>
</organism>
<accession>B7P0I7</accession>
<proteinExistence type="evidence at transcript level"/>
<dbReference type="EMBL" id="DQ988343">
    <property type="protein sequence ID" value="ABK76303.1"/>
    <property type="molecule type" value="mRNA"/>
</dbReference>
<reference evidence="1" key="1">
    <citation type="submission" date="2006-09" db="EMBL/GenBank/DDBJ databases">
        <title>Molecular cloning of the 3'end cDNA of toll receptor from body tissue of the scorpion Mesobuthus martensii.</title>
        <authorList>
            <person name="Zhu S."/>
            <person name="Gao B."/>
        </authorList>
    </citation>
    <scope>NUCLEOTIDE SEQUENCE</scope>
    <source>
        <tissue evidence="1">Body</tissue>
    </source>
</reference>
<name>B7P0I7_MESEU</name>
<feature type="non-terminal residue" evidence="1">
    <location>
        <position position="1"/>
    </location>
</feature>
<keyword evidence="1" id="KW-0675">Receptor</keyword>
<protein>
    <submittedName>
        <fullName evidence="1">Toll receptor</fullName>
    </submittedName>
</protein>